<protein>
    <submittedName>
        <fullName evidence="2">Uncharacterized protein</fullName>
    </submittedName>
</protein>
<feature type="compositionally biased region" description="Acidic residues" evidence="1">
    <location>
        <begin position="76"/>
        <end position="85"/>
    </location>
</feature>
<dbReference type="AlphaFoldDB" id="A0A194XTY2"/>
<feature type="compositionally biased region" description="Polar residues" evidence="1">
    <location>
        <begin position="52"/>
        <end position="74"/>
    </location>
</feature>
<dbReference type="Proteomes" id="UP000070700">
    <property type="component" value="Unassembled WGS sequence"/>
</dbReference>
<evidence type="ECO:0000313" key="2">
    <source>
        <dbReference type="EMBL" id="KUJ23780.1"/>
    </source>
</evidence>
<dbReference type="EMBL" id="KQ947404">
    <property type="protein sequence ID" value="KUJ23780.1"/>
    <property type="molecule type" value="Genomic_DNA"/>
</dbReference>
<accession>A0A194XTY2</accession>
<sequence length="211" mass="22227">MSKAKEHDSDESDGEFVDANEWQDGDEDEDDGMEIVGPPAGLLRGTAAAFPSLTSTSNSATQGSRVPLASVTQADSDSDSSSDSEAEAHPPCPRCVRARRLGKFPCVGGPPCQPCVGSGFDTADQCLEPEPKDGRTAAGRGTGWRPPQVGKGRFCAKNQKKYKDSRSKVKGKKTKPRFPEPKSTKPQPTMRKHRRGGGGGRGGRGGSGIAV</sequence>
<reference evidence="2 3" key="1">
    <citation type="submission" date="2015-10" db="EMBL/GenBank/DDBJ databases">
        <title>Full genome of DAOMC 229536 Phialocephala scopiformis, a fungal endophyte of spruce producing the potent anti-insectan compound rugulosin.</title>
        <authorList>
            <consortium name="DOE Joint Genome Institute"/>
            <person name="Walker A.K."/>
            <person name="Frasz S.L."/>
            <person name="Seifert K.A."/>
            <person name="Miller J.D."/>
            <person name="Mondo S.J."/>
            <person name="Labutti K."/>
            <person name="Lipzen A."/>
            <person name="Dockter R."/>
            <person name="Kennedy M."/>
            <person name="Grigoriev I.V."/>
            <person name="Spatafora J.W."/>
        </authorList>
    </citation>
    <scope>NUCLEOTIDE SEQUENCE [LARGE SCALE GENOMIC DNA]</scope>
    <source>
        <strain evidence="2 3">CBS 120377</strain>
    </source>
</reference>
<feature type="region of interest" description="Disordered" evidence="1">
    <location>
        <begin position="1"/>
        <end position="93"/>
    </location>
</feature>
<gene>
    <name evidence="2" type="ORF">LY89DRAFT_726841</name>
</gene>
<feature type="compositionally biased region" description="Gly residues" evidence="1">
    <location>
        <begin position="197"/>
        <end position="211"/>
    </location>
</feature>
<feature type="region of interest" description="Disordered" evidence="1">
    <location>
        <begin position="118"/>
        <end position="211"/>
    </location>
</feature>
<evidence type="ECO:0000256" key="1">
    <source>
        <dbReference type="SAM" id="MobiDB-lite"/>
    </source>
</evidence>
<dbReference type="InParanoid" id="A0A194XTY2"/>
<keyword evidence="3" id="KW-1185">Reference proteome</keyword>
<name>A0A194XTY2_MOLSC</name>
<dbReference type="RefSeq" id="XP_018078135.1">
    <property type="nucleotide sequence ID" value="XM_018219091.1"/>
</dbReference>
<dbReference type="KEGG" id="psco:LY89DRAFT_726841"/>
<dbReference type="GeneID" id="28828817"/>
<proteinExistence type="predicted"/>
<organism evidence="2 3">
    <name type="scientific">Mollisia scopiformis</name>
    <name type="common">Conifer needle endophyte fungus</name>
    <name type="synonym">Phialocephala scopiformis</name>
    <dbReference type="NCBI Taxonomy" id="149040"/>
    <lineage>
        <taxon>Eukaryota</taxon>
        <taxon>Fungi</taxon>
        <taxon>Dikarya</taxon>
        <taxon>Ascomycota</taxon>
        <taxon>Pezizomycotina</taxon>
        <taxon>Leotiomycetes</taxon>
        <taxon>Helotiales</taxon>
        <taxon>Mollisiaceae</taxon>
        <taxon>Mollisia</taxon>
    </lineage>
</organism>
<evidence type="ECO:0000313" key="3">
    <source>
        <dbReference type="Proteomes" id="UP000070700"/>
    </source>
</evidence>
<feature type="compositionally biased region" description="Acidic residues" evidence="1">
    <location>
        <begin position="9"/>
        <end position="33"/>
    </location>
</feature>